<gene>
    <name evidence="7" type="ORF">ACJMK2_020921</name>
</gene>
<keyword evidence="8" id="KW-1185">Reference proteome</keyword>
<dbReference type="PANTHER" id="PTHR19282:SF478">
    <property type="entry name" value="TETRASPANIN"/>
    <property type="match status" value="1"/>
</dbReference>
<comment type="caution">
    <text evidence="7">The sequence shown here is derived from an EMBL/GenBank/DDBJ whole genome shotgun (WGS) entry which is preliminary data.</text>
</comment>
<dbReference type="Pfam" id="PF00335">
    <property type="entry name" value="Tetraspanin"/>
    <property type="match status" value="1"/>
</dbReference>
<evidence type="ECO:0000256" key="5">
    <source>
        <dbReference type="ARBA" id="ARBA00023136"/>
    </source>
</evidence>
<dbReference type="AlphaFoldDB" id="A0ABD3U3E4"/>
<accession>A0ABD3U3E4</accession>
<protein>
    <recommendedName>
        <fullName evidence="6">Tetraspanin</fullName>
    </recommendedName>
</protein>
<feature type="transmembrane region" description="Helical" evidence="6">
    <location>
        <begin position="220"/>
        <end position="245"/>
    </location>
</feature>
<feature type="transmembrane region" description="Helical" evidence="6">
    <location>
        <begin position="90"/>
        <end position="114"/>
    </location>
</feature>
<evidence type="ECO:0000256" key="3">
    <source>
        <dbReference type="ARBA" id="ARBA00022692"/>
    </source>
</evidence>
<dbReference type="InterPro" id="IPR018499">
    <property type="entry name" value="Tetraspanin/Peripherin"/>
</dbReference>
<feature type="transmembrane region" description="Helical" evidence="6">
    <location>
        <begin position="12"/>
        <end position="40"/>
    </location>
</feature>
<dbReference type="SUPFAM" id="SSF48652">
    <property type="entry name" value="Tetraspanin"/>
    <property type="match status" value="1"/>
</dbReference>
<comment type="subcellular location">
    <subcellularLocation>
        <location evidence="1 6">Membrane</location>
        <topology evidence="1 6">Multi-pass membrane protein</topology>
    </subcellularLocation>
</comment>
<dbReference type="GO" id="GO:0016020">
    <property type="term" value="C:membrane"/>
    <property type="evidence" value="ECO:0007669"/>
    <property type="project" value="UniProtKB-SubCell"/>
</dbReference>
<evidence type="ECO:0000313" key="8">
    <source>
        <dbReference type="Proteomes" id="UP001634394"/>
    </source>
</evidence>
<keyword evidence="4 6" id="KW-1133">Transmembrane helix</keyword>
<sequence length="252" mass="28085">MGFGMGYKGASAFCVVKVIFVVFNILVWLLGFGVLTVGIWMQVNRESYVTLMPYSSILSASALCITASAIIFIIGFCGCCGAMMESQCMLVVYFVFVLIVFGLQVAATALGLSYKPEIQRFVEKELLLSIQEEYDPALTHPDSQEGIVAIVDTVQQDLECCGLHNYTDWFYIPAWPEQEKVPLSCCREVTENCILSRDAWHTKGCMKEIEYFFMQNMYTLGILALAVAVIQVLAMSAAVSLFCCLRKDKNLL</sequence>
<dbReference type="Proteomes" id="UP001634394">
    <property type="component" value="Unassembled WGS sequence"/>
</dbReference>
<evidence type="ECO:0000256" key="4">
    <source>
        <dbReference type="ARBA" id="ARBA00022989"/>
    </source>
</evidence>
<dbReference type="PANTHER" id="PTHR19282">
    <property type="entry name" value="TETRASPANIN"/>
    <property type="match status" value="1"/>
</dbReference>
<dbReference type="PRINTS" id="PR00259">
    <property type="entry name" value="TMFOUR"/>
</dbReference>
<proteinExistence type="inferred from homology"/>
<evidence type="ECO:0000256" key="2">
    <source>
        <dbReference type="ARBA" id="ARBA00006840"/>
    </source>
</evidence>
<comment type="similarity">
    <text evidence="2 6">Belongs to the tetraspanin (TM4SF) family.</text>
</comment>
<name>A0ABD3U3E4_SINWO</name>
<dbReference type="Gene3D" id="1.10.1450.10">
    <property type="entry name" value="Tetraspanin"/>
    <property type="match status" value="1"/>
</dbReference>
<reference evidence="7 8" key="1">
    <citation type="submission" date="2024-11" db="EMBL/GenBank/DDBJ databases">
        <title>Chromosome-level genome assembly of the freshwater bivalve Anodonta woodiana.</title>
        <authorList>
            <person name="Chen X."/>
        </authorList>
    </citation>
    <scope>NUCLEOTIDE SEQUENCE [LARGE SCALE GENOMIC DNA]</scope>
    <source>
        <strain evidence="7">MN2024</strain>
        <tissue evidence="7">Gills</tissue>
    </source>
</reference>
<dbReference type="PIRSF" id="PIRSF002419">
    <property type="entry name" value="Tetraspanin"/>
    <property type="match status" value="1"/>
</dbReference>
<dbReference type="InterPro" id="IPR008952">
    <property type="entry name" value="Tetraspanin_EC2_sf"/>
</dbReference>
<keyword evidence="3 6" id="KW-0812">Transmembrane</keyword>
<evidence type="ECO:0000256" key="1">
    <source>
        <dbReference type="ARBA" id="ARBA00004141"/>
    </source>
</evidence>
<dbReference type="InterPro" id="IPR000301">
    <property type="entry name" value="Tetraspanin_animals"/>
</dbReference>
<keyword evidence="5 6" id="KW-0472">Membrane</keyword>
<evidence type="ECO:0000256" key="6">
    <source>
        <dbReference type="RuleBase" id="RU361218"/>
    </source>
</evidence>
<evidence type="ECO:0000313" key="7">
    <source>
        <dbReference type="EMBL" id="KAL3842950.1"/>
    </source>
</evidence>
<dbReference type="EMBL" id="JBJQND010000017">
    <property type="protein sequence ID" value="KAL3842950.1"/>
    <property type="molecule type" value="Genomic_DNA"/>
</dbReference>
<organism evidence="7 8">
    <name type="scientific">Sinanodonta woodiana</name>
    <name type="common">Chinese pond mussel</name>
    <name type="synonym">Anodonta woodiana</name>
    <dbReference type="NCBI Taxonomy" id="1069815"/>
    <lineage>
        <taxon>Eukaryota</taxon>
        <taxon>Metazoa</taxon>
        <taxon>Spiralia</taxon>
        <taxon>Lophotrochozoa</taxon>
        <taxon>Mollusca</taxon>
        <taxon>Bivalvia</taxon>
        <taxon>Autobranchia</taxon>
        <taxon>Heteroconchia</taxon>
        <taxon>Palaeoheterodonta</taxon>
        <taxon>Unionida</taxon>
        <taxon>Unionoidea</taxon>
        <taxon>Unionidae</taxon>
        <taxon>Unioninae</taxon>
        <taxon>Sinanodonta</taxon>
    </lineage>
</organism>
<feature type="transmembrane region" description="Helical" evidence="6">
    <location>
        <begin position="60"/>
        <end position="83"/>
    </location>
</feature>